<keyword evidence="2" id="KW-1185">Reference proteome</keyword>
<gene>
    <name evidence="1" type="ORF">NUM_25230</name>
</gene>
<reference evidence="2" key="1">
    <citation type="journal article" date="2021" name="Int. J. Syst. Evol. Microbiol.">
        <title>Actinocatenispora comari sp. nov., an endophytic actinomycete isolated from aerial parts of Comarum salesowianum.</title>
        <authorList>
            <person name="Oyunbileg N."/>
            <person name="Iizaka Y."/>
            <person name="Hamada M."/>
            <person name="Davaapurev B.O."/>
            <person name="Fukumoto A."/>
            <person name="Tsetseg B."/>
            <person name="Kato F."/>
            <person name="Tamura T."/>
            <person name="Batkhuu J."/>
            <person name="Anzai Y."/>
        </authorList>
    </citation>
    <scope>NUCLEOTIDE SEQUENCE [LARGE SCALE GENOMIC DNA]</scope>
    <source>
        <strain evidence="2">NUM-2625</strain>
    </source>
</reference>
<dbReference type="EMBL" id="BOPO01000040">
    <property type="protein sequence ID" value="GIL27269.1"/>
    <property type="molecule type" value="Genomic_DNA"/>
</dbReference>
<organism evidence="1 2">
    <name type="scientific">Actinocatenispora comari</name>
    <dbReference type="NCBI Taxonomy" id="2807577"/>
    <lineage>
        <taxon>Bacteria</taxon>
        <taxon>Bacillati</taxon>
        <taxon>Actinomycetota</taxon>
        <taxon>Actinomycetes</taxon>
        <taxon>Micromonosporales</taxon>
        <taxon>Micromonosporaceae</taxon>
        <taxon>Actinocatenispora</taxon>
    </lineage>
</organism>
<dbReference type="Proteomes" id="UP000614996">
    <property type="component" value="Unassembled WGS sequence"/>
</dbReference>
<evidence type="ECO:0000313" key="2">
    <source>
        <dbReference type="Proteomes" id="UP000614996"/>
    </source>
</evidence>
<protein>
    <submittedName>
        <fullName evidence="1">Uncharacterized protein</fullName>
    </submittedName>
</protein>
<comment type="caution">
    <text evidence="1">The sequence shown here is derived from an EMBL/GenBank/DDBJ whole genome shotgun (WGS) entry which is preliminary data.</text>
</comment>
<evidence type="ECO:0000313" key="1">
    <source>
        <dbReference type="EMBL" id="GIL27269.1"/>
    </source>
</evidence>
<dbReference type="AlphaFoldDB" id="A0A8J4A9C6"/>
<accession>A0A8J4A9C6</accession>
<sequence>MANEKPAADTDVWWGGLRWVEGVLMQAERFETVFYELDRAIQDSHMRAQCNESSAQATAWRRHYDRHHRKFDSERPIRVPTWALAMQVRTDLDLLIVAVRNVLRAQVRLPIDLQTQMSGQEVLELLRNLSEHWDEIGGRSAEKLEENYPDVSVDTVKCTNKEIWIANVPLSRIRAWVNRVRESLIAALESVGVDVPDDMGSMIGGDDALSWPADRHRYRLWMIPLVEMRDWPTDEIPTEVGALISERFARLRARDVTD</sequence>
<proteinExistence type="predicted"/>
<name>A0A8J4A9C6_9ACTN</name>